<evidence type="ECO:0000259" key="3">
    <source>
        <dbReference type="PROSITE" id="PS50838"/>
    </source>
</evidence>
<feature type="compositionally biased region" description="Low complexity" evidence="2">
    <location>
        <begin position="69"/>
        <end position="92"/>
    </location>
</feature>
<evidence type="ECO:0000256" key="2">
    <source>
        <dbReference type="SAM" id="MobiDB-lite"/>
    </source>
</evidence>
<dbReference type="PROSITE" id="PS50838">
    <property type="entry name" value="MAGE"/>
    <property type="match status" value="1"/>
</dbReference>
<dbReference type="InterPro" id="IPR002190">
    <property type="entry name" value="MHD_dom"/>
</dbReference>
<dbReference type="FunFam" id="1.10.10.1200:FF:000002">
    <property type="entry name" value="MAGE family member A11"/>
    <property type="match status" value="1"/>
</dbReference>
<dbReference type="Pfam" id="PF01454">
    <property type="entry name" value="MAGE"/>
    <property type="match status" value="1"/>
</dbReference>
<dbReference type="AlphaFoldDB" id="A0A384AK27"/>
<gene>
    <name evidence="5" type="primary">LOC103005580</name>
</gene>
<dbReference type="PANTHER" id="PTHR11736:SF153">
    <property type="entry name" value="MELANOMA-ASSOCIATED ANTIGEN 10"/>
    <property type="match status" value="1"/>
</dbReference>
<dbReference type="InterPro" id="IPR041899">
    <property type="entry name" value="MAGE_WH2"/>
</dbReference>
<keyword evidence="1" id="KW-0825">Tumor antigen</keyword>
<dbReference type="SMART" id="SM01373">
    <property type="entry name" value="MAGE"/>
    <property type="match status" value="1"/>
</dbReference>
<evidence type="ECO:0000256" key="1">
    <source>
        <dbReference type="ARBA" id="ARBA00084104"/>
    </source>
</evidence>
<dbReference type="Gene3D" id="1.10.10.1210">
    <property type="entry name" value="MAGE homology domain, winged helix WH2 motif"/>
    <property type="match status" value="1"/>
</dbReference>
<feature type="domain" description="MAGE" evidence="3">
    <location>
        <begin position="123"/>
        <end position="322"/>
    </location>
</feature>
<accession>A0A384AK27</accession>
<dbReference type="FunFam" id="1.10.10.1210:FF:000001">
    <property type="entry name" value="melanoma-associated antigen D1"/>
    <property type="match status" value="1"/>
</dbReference>
<feature type="compositionally biased region" description="Polar residues" evidence="2">
    <location>
        <begin position="93"/>
        <end position="111"/>
    </location>
</feature>
<dbReference type="STRING" id="310752.A0A384AK27"/>
<dbReference type="GO" id="GO:0000122">
    <property type="term" value="P:negative regulation of transcription by RNA polymerase II"/>
    <property type="evidence" value="ECO:0007669"/>
    <property type="project" value="TreeGrafter"/>
</dbReference>
<dbReference type="PANTHER" id="PTHR11736">
    <property type="entry name" value="MELANOMA-ASSOCIATED ANTIGEN MAGE ANTIGEN"/>
    <property type="match status" value="1"/>
</dbReference>
<dbReference type="KEGG" id="bacu:103005580"/>
<proteinExistence type="predicted"/>
<reference evidence="5" key="1">
    <citation type="submission" date="2025-08" db="UniProtKB">
        <authorList>
            <consortium name="RefSeq"/>
        </authorList>
    </citation>
    <scope>IDENTIFICATION</scope>
</reference>
<dbReference type="InterPro" id="IPR021072">
    <property type="entry name" value="MAGE_N"/>
</dbReference>
<evidence type="ECO:0000313" key="4">
    <source>
        <dbReference type="Proteomes" id="UP001652580"/>
    </source>
</evidence>
<dbReference type="SMART" id="SM01392">
    <property type="entry name" value="MAGE_N"/>
    <property type="match status" value="1"/>
</dbReference>
<dbReference type="Gene3D" id="1.10.10.1200">
    <property type="entry name" value="MAGE homology domain, winged helix WH1 motif"/>
    <property type="match status" value="1"/>
</dbReference>
<name>A0A384AK27_BALAC</name>
<sequence>MPRAPKRRRYMLEEGHEAQSVPMAVQEDSSSSSSTCSSSFPSSFSSSPFHSPLILGSPEEPYALLETLSPSQSPSSDFPSPSPTAVVSTPLSQSDDGSSSPKEEGPSTSQALPDAESFLRNAIDDKVGDLVEFLLLKYCTKETITEAEMLNIIIKDYEEHFPVIFSEALECMQLVFGIDVKELDPSDHSYVLVTTLGLTYDVMLSDGQSMPKTGLLIFILSIIFMNDNCVPEEEVWESLNLMGVCAGREHVIYGEPRELITKVWVQEQYLEYRQVPNSDPACYEFLWGPRAHAETSKMSLLEFLAKVNGSDPRSFPLWYEEALRDQEERAQSRFATTDNTTSMASASSSAMSSSLFCPE</sequence>
<dbReference type="Proteomes" id="UP001652580">
    <property type="component" value="Chromosome X"/>
</dbReference>
<feature type="compositionally biased region" description="Low complexity" evidence="2">
    <location>
        <begin position="29"/>
        <end position="52"/>
    </location>
</feature>
<dbReference type="RefSeq" id="XP_007187569.1">
    <property type="nucleotide sequence ID" value="XM_007187507.1"/>
</dbReference>
<dbReference type="InterPro" id="IPR037445">
    <property type="entry name" value="MAGE"/>
</dbReference>
<dbReference type="GO" id="GO:0005634">
    <property type="term" value="C:nucleus"/>
    <property type="evidence" value="ECO:0007669"/>
    <property type="project" value="TreeGrafter"/>
</dbReference>
<keyword evidence="4" id="KW-1185">Reference proteome</keyword>
<evidence type="ECO:0000313" key="5">
    <source>
        <dbReference type="RefSeq" id="XP_007187569.1"/>
    </source>
</evidence>
<feature type="region of interest" description="Disordered" evidence="2">
    <location>
        <begin position="1"/>
        <end position="111"/>
    </location>
</feature>
<dbReference type="InterPro" id="IPR041898">
    <property type="entry name" value="MAGE_WH1"/>
</dbReference>
<organism evidence="4 5">
    <name type="scientific">Balaenoptera acutorostrata</name>
    <name type="common">Common minke whale</name>
    <name type="synonym">Balaena rostrata</name>
    <dbReference type="NCBI Taxonomy" id="9767"/>
    <lineage>
        <taxon>Eukaryota</taxon>
        <taxon>Metazoa</taxon>
        <taxon>Chordata</taxon>
        <taxon>Craniata</taxon>
        <taxon>Vertebrata</taxon>
        <taxon>Euteleostomi</taxon>
        <taxon>Mammalia</taxon>
        <taxon>Eutheria</taxon>
        <taxon>Laurasiatheria</taxon>
        <taxon>Artiodactyla</taxon>
        <taxon>Whippomorpha</taxon>
        <taxon>Cetacea</taxon>
        <taxon>Mysticeti</taxon>
        <taxon>Balaenopteridae</taxon>
        <taxon>Balaenoptera</taxon>
    </lineage>
</organism>
<protein>
    <submittedName>
        <fullName evidence="5">Melanoma-associated antigen 10-like</fullName>
    </submittedName>
</protein>
<dbReference type="KEGG" id="bacu:103006385"/>
<dbReference type="GeneID" id="103005580"/>